<evidence type="ECO:0000256" key="1">
    <source>
        <dbReference type="SAM" id="Phobius"/>
    </source>
</evidence>
<name>A0A212JHB1_9BACT</name>
<evidence type="ECO:0008006" key="3">
    <source>
        <dbReference type="Google" id="ProtNLM"/>
    </source>
</evidence>
<accession>A0A212JHB1</accession>
<gene>
    <name evidence="2" type="ORF">KL86DYS2_11513</name>
</gene>
<keyword evidence="1" id="KW-0812">Transmembrane</keyword>
<feature type="transmembrane region" description="Helical" evidence="1">
    <location>
        <begin position="47"/>
        <end position="65"/>
    </location>
</feature>
<dbReference type="AlphaFoldDB" id="A0A212JHB1"/>
<protein>
    <recommendedName>
        <fullName evidence="3">DUF4157 domain-containing protein</fullName>
    </recommendedName>
</protein>
<reference evidence="2" key="1">
    <citation type="submission" date="2016-04" db="EMBL/GenBank/DDBJ databases">
        <authorList>
            <person name="Evans L.H."/>
            <person name="Alamgir A."/>
            <person name="Owens N."/>
            <person name="Weber N.D."/>
            <person name="Virtaneva K."/>
            <person name="Barbian K."/>
            <person name="Babar A."/>
            <person name="Rosenke K."/>
        </authorList>
    </citation>
    <scope>NUCLEOTIDE SEQUENCE</scope>
    <source>
        <strain evidence="2">86-2</strain>
    </source>
</reference>
<dbReference type="EMBL" id="FLUL01000001">
    <property type="protein sequence ID" value="SBV98800.1"/>
    <property type="molecule type" value="Genomic_DNA"/>
</dbReference>
<evidence type="ECO:0000313" key="2">
    <source>
        <dbReference type="EMBL" id="SBV98800.1"/>
    </source>
</evidence>
<dbReference type="RefSeq" id="WP_296948804.1">
    <property type="nucleotide sequence ID" value="NZ_LT599021.1"/>
</dbReference>
<proteinExistence type="predicted"/>
<keyword evidence="1" id="KW-1133">Transmembrane helix</keyword>
<keyword evidence="1" id="KW-0472">Membrane</keyword>
<organism evidence="2">
    <name type="scientific">uncultured Dysgonomonas sp</name>
    <dbReference type="NCBI Taxonomy" id="206096"/>
    <lineage>
        <taxon>Bacteria</taxon>
        <taxon>Pseudomonadati</taxon>
        <taxon>Bacteroidota</taxon>
        <taxon>Bacteroidia</taxon>
        <taxon>Bacteroidales</taxon>
        <taxon>Dysgonomonadaceae</taxon>
        <taxon>Dysgonomonas</taxon>
        <taxon>environmental samples</taxon>
    </lineage>
</organism>
<sequence>MKILYSKHFPPGNFGAINLFGIIIARKDYGRLTDAEINHECIHTRQMAEMLVIFFYISYLIEWIVRLIQYRNMFDAYVNISYEREAYSNMYNIEYLKKRRPFTFKNYYNKTV</sequence>